<keyword evidence="1" id="KW-0812">Transmembrane</keyword>
<reference evidence="3" key="1">
    <citation type="submission" date="2014-06" db="EMBL/GenBank/DDBJ databases">
        <authorList>
            <person name="Winans N.J."/>
            <person name="Newell P.D."/>
            <person name="Douglas A.E."/>
        </authorList>
    </citation>
    <scope>NUCLEOTIDE SEQUENCE [LARGE SCALE GENOMIC DNA]</scope>
</reference>
<dbReference type="EMBL" id="JOPA01000004">
    <property type="protein sequence ID" value="OUI96327.1"/>
    <property type="molecule type" value="Genomic_DNA"/>
</dbReference>
<dbReference type="Proteomes" id="UP000194641">
    <property type="component" value="Unassembled WGS sequence"/>
</dbReference>
<proteinExistence type="predicted"/>
<evidence type="ECO:0000313" key="2">
    <source>
        <dbReference type="EMBL" id="OUI96327.1"/>
    </source>
</evidence>
<protein>
    <submittedName>
        <fullName evidence="2">Uncharacterized protein</fullName>
    </submittedName>
</protein>
<organism evidence="2 3">
    <name type="scientific">Acetobacter indonesiensis</name>
    <dbReference type="NCBI Taxonomy" id="104101"/>
    <lineage>
        <taxon>Bacteria</taxon>
        <taxon>Pseudomonadati</taxon>
        <taxon>Pseudomonadota</taxon>
        <taxon>Alphaproteobacteria</taxon>
        <taxon>Acetobacterales</taxon>
        <taxon>Acetobacteraceae</taxon>
        <taxon>Acetobacter</taxon>
    </lineage>
</organism>
<evidence type="ECO:0000256" key="1">
    <source>
        <dbReference type="SAM" id="Phobius"/>
    </source>
</evidence>
<keyword evidence="1" id="KW-1133">Transmembrane helix</keyword>
<dbReference type="AlphaFoldDB" id="A0A252AXQ7"/>
<feature type="transmembrane region" description="Helical" evidence="1">
    <location>
        <begin position="36"/>
        <end position="56"/>
    </location>
</feature>
<keyword evidence="1" id="KW-0472">Membrane</keyword>
<accession>A0A252AXQ7</accession>
<comment type="caution">
    <text evidence="2">The sequence shown here is derived from an EMBL/GenBank/DDBJ whole genome shotgun (WGS) entry which is preliminary data.</text>
</comment>
<name>A0A252AXQ7_9PROT</name>
<evidence type="ECO:0000313" key="3">
    <source>
        <dbReference type="Proteomes" id="UP000194641"/>
    </source>
</evidence>
<gene>
    <name evidence="2" type="ORF">HK17_11940</name>
</gene>
<sequence>MATARVAAGMVAMVTTTVRARITATTETSRVAANQGLMLAAVAVVTDQTFGFVIFGQLRLPFLFSRETPFK</sequence>